<keyword evidence="4 7" id="KW-0472">Membrane</keyword>
<organism evidence="9 10">
    <name type="scientific">Clunio marinus</name>
    <dbReference type="NCBI Taxonomy" id="568069"/>
    <lineage>
        <taxon>Eukaryota</taxon>
        <taxon>Metazoa</taxon>
        <taxon>Ecdysozoa</taxon>
        <taxon>Arthropoda</taxon>
        <taxon>Hexapoda</taxon>
        <taxon>Insecta</taxon>
        <taxon>Pterygota</taxon>
        <taxon>Neoptera</taxon>
        <taxon>Endopterygota</taxon>
        <taxon>Diptera</taxon>
        <taxon>Nematocera</taxon>
        <taxon>Chironomoidea</taxon>
        <taxon>Chironomidae</taxon>
        <taxon>Clunio</taxon>
    </lineage>
</organism>
<feature type="transmembrane region" description="Helical" evidence="7">
    <location>
        <begin position="52"/>
        <end position="75"/>
    </location>
</feature>
<dbReference type="InterPro" id="IPR005828">
    <property type="entry name" value="MFS_sugar_transport-like"/>
</dbReference>
<dbReference type="PANTHER" id="PTHR48021:SF68">
    <property type="entry name" value="MAJOR FACILITATOR SUPERFAMILY (MFS) PROFILE DOMAIN-CONTAINING PROTEIN"/>
    <property type="match status" value="1"/>
</dbReference>
<keyword evidence="5" id="KW-0325">Glycoprotein</keyword>
<dbReference type="InterPro" id="IPR050549">
    <property type="entry name" value="MFS_Trehalose_Transporter"/>
</dbReference>
<evidence type="ECO:0000256" key="4">
    <source>
        <dbReference type="ARBA" id="ARBA00023136"/>
    </source>
</evidence>
<dbReference type="FunFam" id="1.20.1250.20:FF:000249">
    <property type="entry name" value="facilitated trehalose transporter Tret1"/>
    <property type="match status" value="1"/>
</dbReference>
<dbReference type="AlphaFoldDB" id="A0A1J1IVY8"/>
<dbReference type="PROSITE" id="PS50850">
    <property type="entry name" value="MFS"/>
    <property type="match status" value="1"/>
</dbReference>
<evidence type="ECO:0000256" key="2">
    <source>
        <dbReference type="ARBA" id="ARBA00022692"/>
    </source>
</evidence>
<dbReference type="PRINTS" id="PR00171">
    <property type="entry name" value="SUGRTRNSPORT"/>
</dbReference>
<evidence type="ECO:0000313" key="9">
    <source>
        <dbReference type="EMBL" id="CRL03302.1"/>
    </source>
</evidence>
<feature type="transmembrane region" description="Helical" evidence="7">
    <location>
        <begin position="146"/>
        <end position="168"/>
    </location>
</feature>
<keyword evidence="10" id="KW-1185">Reference proteome</keyword>
<dbReference type="InterPro" id="IPR003663">
    <property type="entry name" value="Sugar/inositol_transpt"/>
</dbReference>
<feature type="transmembrane region" description="Helical" evidence="7">
    <location>
        <begin position="95"/>
        <end position="115"/>
    </location>
</feature>
<dbReference type="GO" id="GO:0022857">
    <property type="term" value="F:transmembrane transporter activity"/>
    <property type="evidence" value="ECO:0007669"/>
    <property type="project" value="InterPro"/>
</dbReference>
<evidence type="ECO:0000256" key="3">
    <source>
        <dbReference type="ARBA" id="ARBA00022989"/>
    </source>
</evidence>
<feature type="transmembrane region" description="Helical" evidence="7">
    <location>
        <begin position="180"/>
        <end position="200"/>
    </location>
</feature>
<dbReference type="Proteomes" id="UP000183832">
    <property type="component" value="Unassembled WGS sequence"/>
</dbReference>
<feature type="transmembrane region" description="Helical" evidence="7">
    <location>
        <begin position="335"/>
        <end position="356"/>
    </location>
</feature>
<name>A0A1J1IVY8_9DIPT</name>
<dbReference type="EMBL" id="CVRI01000059">
    <property type="protein sequence ID" value="CRL03302.1"/>
    <property type="molecule type" value="Genomic_DNA"/>
</dbReference>
<feature type="transmembrane region" description="Helical" evidence="7">
    <location>
        <begin position="363"/>
        <end position="385"/>
    </location>
</feature>
<feature type="transmembrane region" description="Helical" evidence="7">
    <location>
        <begin position="466"/>
        <end position="484"/>
    </location>
</feature>
<dbReference type="OrthoDB" id="6612291at2759"/>
<dbReference type="Gene3D" id="1.20.1250.20">
    <property type="entry name" value="MFS general substrate transporter like domains"/>
    <property type="match status" value="1"/>
</dbReference>
<reference evidence="9 10" key="1">
    <citation type="submission" date="2015-04" db="EMBL/GenBank/DDBJ databases">
        <authorList>
            <person name="Syromyatnikov M.Y."/>
            <person name="Popov V.N."/>
        </authorList>
    </citation>
    <scope>NUCLEOTIDE SEQUENCE [LARGE SCALE GENOMIC DNA]</scope>
</reference>
<evidence type="ECO:0000259" key="8">
    <source>
        <dbReference type="PROSITE" id="PS50850"/>
    </source>
</evidence>
<dbReference type="PROSITE" id="PS00217">
    <property type="entry name" value="SUGAR_TRANSPORT_2"/>
    <property type="match status" value="1"/>
</dbReference>
<dbReference type="InterPro" id="IPR020846">
    <property type="entry name" value="MFS_dom"/>
</dbReference>
<feature type="transmembrane region" description="Helical" evidence="7">
    <location>
        <begin position="122"/>
        <end position="140"/>
    </location>
</feature>
<evidence type="ECO:0000256" key="6">
    <source>
        <dbReference type="SAM" id="MobiDB-lite"/>
    </source>
</evidence>
<feature type="transmembrane region" description="Helical" evidence="7">
    <location>
        <begin position="295"/>
        <end position="323"/>
    </location>
</feature>
<feature type="compositionally biased region" description="Polar residues" evidence="6">
    <location>
        <begin position="1"/>
        <end position="13"/>
    </location>
</feature>
<dbReference type="InterPro" id="IPR036259">
    <property type="entry name" value="MFS_trans_sf"/>
</dbReference>
<feature type="transmembrane region" description="Helical" evidence="7">
    <location>
        <begin position="397"/>
        <end position="421"/>
    </location>
</feature>
<feature type="transmembrane region" description="Helical" evidence="7">
    <location>
        <begin position="206"/>
        <end position="226"/>
    </location>
</feature>
<proteinExistence type="predicted"/>
<dbReference type="InterPro" id="IPR005829">
    <property type="entry name" value="Sugar_transporter_CS"/>
</dbReference>
<dbReference type="Pfam" id="PF00083">
    <property type="entry name" value="Sugar_tr"/>
    <property type="match status" value="1"/>
</dbReference>
<keyword evidence="2 7" id="KW-0812">Transmembrane</keyword>
<gene>
    <name evidence="9" type="ORF">CLUMA_CG016406</name>
</gene>
<feature type="domain" description="Major facilitator superfamily (MFS) profile" evidence="8">
    <location>
        <begin position="54"/>
        <end position="488"/>
    </location>
</feature>
<evidence type="ECO:0000256" key="5">
    <source>
        <dbReference type="ARBA" id="ARBA00023180"/>
    </source>
</evidence>
<feature type="region of interest" description="Disordered" evidence="6">
    <location>
        <begin position="1"/>
        <end position="31"/>
    </location>
</feature>
<evidence type="ECO:0000313" key="10">
    <source>
        <dbReference type="Proteomes" id="UP000183832"/>
    </source>
</evidence>
<sequence length="504" mass="56042">MEKSSVKSSKLITKSNIKSENESKSSLCSDSSGQCYMKRENASKFSPLLRQILTAGAPILSTVAAGFTTGFSAIFLPQIQSNSSSINVTNEESSWIASIAAFGMAPGCLIGGFIMQKYGRKFAQYFLCIPTILGWLSILFAKNVPFLILGRLLTGLATGLLGPPASVYIGETSEPKYRGFLLASITFSLSFGILLCHVLGTFYHWRIVACVAGVFPITMFIILSFVPESPSWLMTQHRLKEAEEAFLWLRGNSHDALFELESLVKKHDILKKEEDATEEQSSYEKLKTNLAKPEFVMPLAIILFFFFVMQFSGVNSVAFYTVSLMKNITGAGNEYLSMIIIDTVRVLVSFIACIFLKICYRRTLMLISGVGTSVCLLSVSMFMYFDKTTPNNSNYSWLSMTFLIGYICFISFGIFPLPWVLQGEMLQQVTRGFSSGLTSSFNFICFFVVVKTFVDLSETLETFGVFLVYGCIALIGTIVLYVILPETKNKTLQQIEDSFSSKRS</sequence>
<keyword evidence="3 7" id="KW-1133">Transmembrane helix</keyword>
<evidence type="ECO:0000256" key="7">
    <source>
        <dbReference type="SAM" id="Phobius"/>
    </source>
</evidence>
<comment type="subcellular location">
    <subcellularLocation>
        <location evidence="1">Membrane</location>
        <topology evidence="1">Multi-pass membrane protein</topology>
    </subcellularLocation>
</comment>
<dbReference type="GO" id="GO:0016020">
    <property type="term" value="C:membrane"/>
    <property type="evidence" value="ECO:0007669"/>
    <property type="project" value="UniProtKB-SubCell"/>
</dbReference>
<evidence type="ECO:0000256" key="1">
    <source>
        <dbReference type="ARBA" id="ARBA00004141"/>
    </source>
</evidence>
<accession>A0A1J1IVY8</accession>
<dbReference type="SUPFAM" id="SSF103473">
    <property type="entry name" value="MFS general substrate transporter"/>
    <property type="match status" value="1"/>
</dbReference>
<feature type="transmembrane region" description="Helical" evidence="7">
    <location>
        <begin position="433"/>
        <end position="454"/>
    </location>
</feature>
<dbReference type="PANTHER" id="PTHR48021">
    <property type="match status" value="1"/>
</dbReference>
<protein>
    <submittedName>
        <fullName evidence="9">CLUMA_CG016406, isoform A</fullName>
    </submittedName>
</protein>
<dbReference type="STRING" id="568069.A0A1J1IVY8"/>